<accession>A0ABT8JQ93</accession>
<keyword evidence="4" id="KW-1185">Reference proteome</keyword>
<reference evidence="3" key="1">
    <citation type="submission" date="2023-03" db="EMBL/GenBank/DDBJ databases">
        <title>MT1 and MT2 Draft Genomes of Novel Species.</title>
        <authorList>
            <person name="Venkateswaran K."/>
        </authorList>
    </citation>
    <scope>NUCLEOTIDE SEQUENCE</scope>
    <source>
        <strain evidence="3">F6_3S_P_2</strain>
    </source>
</reference>
<sequence length="399" mass="44932">MANNQWNDDKLEKLLHSMPKIKDDRPSSEILERLKKDDRMKEARRPKVKKWIPSIVAVAALLLLSLLVPSMLKGSRDMVSEPIMNNESFSAKQSITMDNHAESDSVEEESEADSVEATTFSTRTLAGRESHVVLKDEHEDIIFFNFGLIHEANVVPVTILIQNDRVKADLGIDNPDSIALYKQYAGVFDEESYGFDDYHPYKGSLSNSANSVIHELPANHGYDMSPATLSSYTDSARATFTDYEDFEVVDEEGKPMVFDYIGKGMDFSLNRQSPYFKYIMPSGEVYLIPYEHGDSKTVTEALLAMKKAENDIVKEVIPAGVDYQVTEEDGIVSVTFDSQIDLTEISQEEALEMIEGLMLTAGSYNMQIQLQNTKQSHFIYYDLTKPLPKPVGANPIWLP</sequence>
<feature type="transmembrane region" description="Helical" evidence="2">
    <location>
        <begin position="51"/>
        <end position="72"/>
    </location>
</feature>
<keyword evidence="2" id="KW-0812">Transmembrane</keyword>
<gene>
    <name evidence="3" type="ORF">P5G49_07395</name>
</gene>
<evidence type="ECO:0008006" key="5">
    <source>
        <dbReference type="Google" id="ProtNLM"/>
    </source>
</evidence>
<proteinExistence type="predicted"/>
<dbReference type="RefSeq" id="WP_301242858.1">
    <property type="nucleotide sequence ID" value="NZ_JAROCC010000005.1"/>
</dbReference>
<keyword evidence="2" id="KW-0472">Membrane</keyword>
<feature type="region of interest" description="Disordered" evidence="1">
    <location>
        <begin position="90"/>
        <end position="118"/>
    </location>
</feature>
<protein>
    <recommendedName>
        <fullName evidence="5">Sigma-X negative effector</fullName>
    </recommendedName>
</protein>
<feature type="compositionally biased region" description="Acidic residues" evidence="1">
    <location>
        <begin position="104"/>
        <end position="114"/>
    </location>
</feature>
<evidence type="ECO:0000313" key="3">
    <source>
        <dbReference type="EMBL" id="MDN4607308.1"/>
    </source>
</evidence>
<evidence type="ECO:0000256" key="1">
    <source>
        <dbReference type="SAM" id="MobiDB-lite"/>
    </source>
</evidence>
<evidence type="ECO:0000256" key="2">
    <source>
        <dbReference type="SAM" id="Phobius"/>
    </source>
</evidence>
<dbReference type="EMBL" id="JAROCC010000005">
    <property type="protein sequence ID" value="MDN4607308.1"/>
    <property type="molecule type" value="Genomic_DNA"/>
</dbReference>
<dbReference type="Proteomes" id="UP001175097">
    <property type="component" value="Unassembled WGS sequence"/>
</dbReference>
<organism evidence="3 4">
    <name type="scientific">Sporosarcina highlanderae</name>
    <dbReference type="NCBI Taxonomy" id="3035916"/>
    <lineage>
        <taxon>Bacteria</taxon>
        <taxon>Bacillati</taxon>
        <taxon>Bacillota</taxon>
        <taxon>Bacilli</taxon>
        <taxon>Bacillales</taxon>
        <taxon>Caryophanaceae</taxon>
        <taxon>Sporosarcina</taxon>
    </lineage>
</organism>
<evidence type="ECO:0000313" key="4">
    <source>
        <dbReference type="Proteomes" id="UP001175097"/>
    </source>
</evidence>
<comment type="caution">
    <text evidence="3">The sequence shown here is derived from an EMBL/GenBank/DDBJ whole genome shotgun (WGS) entry which is preliminary data.</text>
</comment>
<keyword evidence="2" id="KW-1133">Transmembrane helix</keyword>
<name>A0ABT8JQ93_9BACL</name>